<dbReference type="InterPro" id="IPR048997">
    <property type="entry name" value="Stonustoxin-like_helical"/>
</dbReference>
<dbReference type="InterPro" id="IPR052090">
    <property type="entry name" value="Cytolytic_pore-forming_toxin"/>
</dbReference>
<dbReference type="Pfam" id="PF21109">
    <property type="entry name" value="Stonustoxin_helical"/>
    <property type="match status" value="1"/>
</dbReference>
<dbReference type="Pfam" id="PF24674">
    <property type="entry name" value="MACPF_SNTX"/>
    <property type="match status" value="1"/>
</dbReference>
<dbReference type="InterPro" id="IPR040581">
    <property type="entry name" value="Thioredoxin_11"/>
</dbReference>
<proteinExistence type="predicted"/>
<evidence type="ECO:0008006" key="6">
    <source>
        <dbReference type="Google" id="ProtNLM"/>
    </source>
</evidence>
<reference evidence="4" key="1">
    <citation type="submission" date="2025-08" db="UniProtKB">
        <authorList>
            <consortium name="Ensembl"/>
        </authorList>
    </citation>
    <scope>IDENTIFICATION</scope>
</reference>
<dbReference type="Ensembl" id="ENSNMLT00000015453.1">
    <property type="protein sequence ID" value="ENSNMLP00000013736.1"/>
    <property type="gene ID" value="ENSNMLG00000009193.1"/>
</dbReference>
<dbReference type="InterPro" id="IPR056072">
    <property type="entry name" value="SNTX_MACPF/CDC-like_dom"/>
</dbReference>
<dbReference type="Proteomes" id="UP000694523">
    <property type="component" value="Unplaced"/>
</dbReference>
<reference evidence="4" key="2">
    <citation type="submission" date="2025-09" db="UniProtKB">
        <authorList>
            <consortium name="Ensembl"/>
        </authorList>
    </citation>
    <scope>IDENTIFICATION</scope>
</reference>
<name>A0A8C6T6V5_9GOBI</name>
<protein>
    <recommendedName>
        <fullName evidence="6">SNTX thioredoxin-like domain-containing protein</fullName>
    </recommendedName>
</protein>
<evidence type="ECO:0000313" key="4">
    <source>
        <dbReference type="Ensembl" id="ENSNMLP00000013736.1"/>
    </source>
</evidence>
<evidence type="ECO:0000259" key="3">
    <source>
        <dbReference type="Pfam" id="PF24674"/>
    </source>
</evidence>
<keyword evidence="5" id="KW-1185">Reference proteome</keyword>
<evidence type="ECO:0000313" key="5">
    <source>
        <dbReference type="Proteomes" id="UP000694523"/>
    </source>
</evidence>
<dbReference type="AlphaFoldDB" id="A0A8C6T6V5"/>
<feature type="domain" description="SNTX MACPF/CDC-like" evidence="3">
    <location>
        <begin position="10"/>
        <end position="183"/>
    </location>
</feature>
<sequence>MDGVGSETLEMPALGRPFKLGMLYDCRADKLVPGLTLWDYEALEQDMTETPKPNSEFEIVASESISDKSSSLGVEASLKASFFSGLISVDGSAKYLNDQKTSKHQARVTLQYKTTTTFKELTMNQLGRGNIKHPYVFEKGLATHVVTAVLYGAQAFFSFDRQVSDTENLQDIQGNIHAVIKKIPTISIEGEGALKMEDKDKEKVNKFSCKFHGDFNLSQSPVTFEDAVKVYKDLPSLLGPNGEKAVPVKVWLLPLTTLDSAAAKLVRQISVGLVFEVERTLELFGDLQMRCHDVMKSTTVRQFPQVATKIKTFVEFCSEYKLGLQGILAGKLPSIRGGGEEEAELAEILKKRAASPFSNDCLNQWLSCKVKEANFIKTFTNMMKKAEIVSSQTELDERSCDFKNAICYVFTSLEREEPYLDALDKYLKGGQSDEPCPRAKDIEKEQWYSSKSIREAVAQRAKLFGDFAERGAGQWIQMGTAQSANTNVTGGNTTTRNTDGSTKKINILKELKRSKQQRI</sequence>
<evidence type="ECO:0000259" key="1">
    <source>
        <dbReference type="Pfam" id="PF18078"/>
    </source>
</evidence>
<dbReference type="PANTHER" id="PTHR31594:SF16">
    <property type="entry name" value="SI:CH211-281L24.3"/>
    <property type="match status" value="1"/>
</dbReference>
<organism evidence="4 5">
    <name type="scientific">Neogobius melanostomus</name>
    <name type="common">round goby</name>
    <dbReference type="NCBI Taxonomy" id="47308"/>
    <lineage>
        <taxon>Eukaryota</taxon>
        <taxon>Metazoa</taxon>
        <taxon>Chordata</taxon>
        <taxon>Craniata</taxon>
        <taxon>Vertebrata</taxon>
        <taxon>Euteleostomi</taxon>
        <taxon>Actinopterygii</taxon>
        <taxon>Neopterygii</taxon>
        <taxon>Teleostei</taxon>
        <taxon>Neoteleostei</taxon>
        <taxon>Acanthomorphata</taxon>
        <taxon>Gobiaria</taxon>
        <taxon>Gobiiformes</taxon>
        <taxon>Gobioidei</taxon>
        <taxon>Gobiidae</taxon>
        <taxon>Benthophilinae</taxon>
        <taxon>Neogobiini</taxon>
        <taxon>Neogobius</taxon>
    </lineage>
</organism>
<accession>A0A8C6T6V5</accession>
<dbReference type="PANTHER" id="PTHR31594">
    <property type="entry name" value="AIG1-TYPE G DOMAIN-CONTAINING PROTEIN"/>
    <property type="match status" value="1"/>
</dbReference>
<feature type="domain" description="Stonustoxin-like helical" evidence="2">
    <location>
        <begin position="280"/>
        <end position="374"/>
    </location>
</feature>
<evidence type="ECO:0000259" key="2">
    <source>
        <dbReference type="Pfam" id="PF21109"/>
    </source>
</evidence>
<dbReference type="Pfam" id="PF18078">
    <property type="entry name" value="Thioredoxin_11"/>
    <property type="match status" value="1"/>
</dbReference>
<feature type="domain" description="SNTX thioredoxin-like" evidence="1">
    <location>
        <begin position="386"/>
        <end position="490"/>
    </location>
</feature>